<dbReference type="EMBL" id="JABXBU010002072">
    <property type="protein sequence ID" value="KAF8777033.1"/>
    <property type="molecule type" value="Genomic_DNA"/>
</dbReference>
<name>A0A8T0EMB7_ARGBR</name>
<evidence type="ECO:0000256" key="1">
    <source>
        <dbReference type="SAM" id="MobiDB-lite"/>
    </source>
</evidence>
<proteinExistence type="predicted"/>
<gene>
    <name evidence="2" type="ORF">HNY73_013961</name>
</gene>
<accession>A0A8T0EMB7</accession>
<protein>
    <submittedName>
        <fullName evidence="2">Uncharacterized protein</fullName>
    </submittedName>
</protein>
<feature type="region of interest" description="Disordered" evidence="1">
    <location>
        <begin position="603"/>
        <end position="640"/>
    </location>
</feature>
<dbReference type="Proteomes" id="UP000807504">
    <property type="component" value="Unassembled WGS sequence"/>
</dbReference>
<feature type="compositionally biased region" description="Basic and acidic residues" evidence="1">
    <location>
        <begin position="627"/>
        <end position="636"/>
    </location>
</feature>
<comment type="caution">
    <text evidence="2">The sequence shown here is derived from an EMBL/GenBank/DDBJ whole genome shotgun (WGS) entry which is preliminary data.</text>
</comment>
<organism evidence="2 3">
    <name type="scientific">Argiope bruennichi</name>
    <name type="common">Wasp spider</name>
    <name type="synonym">Aranea bruennichi</name>
    <dbReference type="NCBI Taxonomy" id="94029"/>
    <lineage>
        <taxon>Eukaryota</taxon>
        <taxon>Metazoa</taxon>
        <taxon>Ecdysozoa</taxon>
        <taxon>Arthropoda</taxon>
        <taxon>Chelicerata</taxon>
        <taxon>Arachnida</taxon>
        <taxon>Araneae</taxon>
        <taxon>Araneomorphae</taxon>
        <taxon>Entelegynae</taxon>
        <taxon>Araneoidea</taxon>
        <taxon>Araneidae</taxon>
        <taxon>Argiope</taxon>
    </lineage>
</organism>
<feature type="region of interest" description="Disordered" evidence="1">
    <location>
        <begin position="86"/>
        <end position="107"/>
    </location>
</feature>
<evidence type="ECO:0000313" key="3">
    <source>
        <dbReference type="Proteomes" id="UP000807504"/>
    </source>
</evidence>
<reference evidence="2" key="1">
    <citation type="journal article" date="2020" name="bioRxiv">
        <title>Chromosome-level reference genome of the European wasp spider Argiope bruennichi: a resource for studies on range expansion and evolutionary adaptation.</title>
        <authorList>
            <person name="Sheffer M.M."/>
            <person name="Hoppe A."/>
            <person name="Krehenwinkel H."/>
            <person name="Uhl G."/>
            <person name="Kuss A.W."/>
            <person name="Jensen L."/>
            <person name="Jensen C."/>
            <person name="Gillespie R.G."/>
            <person name="Hoff K.J."/>
            <person name="Prost S."/>
        </authorList>
    </citation>
    <scope>NUCLEOTIDE SEQUENCE</scope>
</reference>
<evidence type="ECO:0000313" key="2">
    <source>
        <dbReference type="EMBL" id="KAF8777033.1"/>
    </source>
</evidence>
<feature type="region of interest" description="Disordered" evidence="1">
    <location>
        <begin position="340"/>
        <end position="360"/>
    </location>
</feature>
<sequence length="1551" mass="176774">MKKSFELVDSLICNENRINYPSSSAFNNFDASKRRAKNSIDDSLDSDNFSESNDLNDLFEISKDQSSSSNFDGTFSSELQYNQKILDPRKLSEMKRNPPAKNSEHSGDLENVIQTCKTQWRSFLTEDQTVKKQDGAQIFRISYFNDDIYYISNSGQTFHMKPQEKTKSHEIHLNESYSEAEGNCVQLEVNESRALKSLSNSMNSSFSKEPHPSISTFKHPSYSDIISCQQNFFENDIVQNESNFLNSPTINNISFSQLAHSNPINTPASLHNHTHISRKFLKHSVKLCEDSAGKLHDPRLNPNRKKRKMKDPKDIIFKRVKWASDPVVLNKIKRQDNIRSNPNNHVVLSKDSSLNSDPRRKHSKIFSEHNVPSFCQTNISSVKDITSSSSTLSPPSIIIQHHYISSSTSPLEKRKTKFSPNSMDENSRTLPLKKRKILCDAVPSMEFNKNCASDEVNLLENRSSHKSISKSQIGTILGAIIGDSVDVSKKSNCDNFEMNVLHNSAKSLTNKEKNFSFCADSKIAKRKRSAESDIYQDQISDAATTVSFENQLNCRSGTERNGNSLLSRNWNSTLEGQHLPLDDVVLRSEYNYPIIFRSVNANGQNEPKENYLPSKISSDMKSLHSVSPEKSKRIDEPASNSTEYRTMSNLQWRIWREKYLKLKSKRQENKFAIRKDISCDKASFRTGQSDPDSHASLDVSDAQSSQMQNINSLVPSCNYFNELGILKIVHVCSQVEIGKRVIISLKLPLKLVSKLCWKYYLNFLVMRINKRISKEKPISNPSFENILKTFLKYPFAKHLIRHSNNGLNGDLKHLLLQACKEQCSVPEADGNVGIFIPQNDDILSVNSKCVKPSIGPVNSVVDCNVFQNIPSESNNNEHVCFSSCRPLLKSLSRDDSISCYNDGILDKTEEETKSINNIHIQQRNEIVTENKNNLNTAVLNPVINSDLLQNVQSESNNTARVYLNFPTPLTETFFSNDSILYGDYEMVNGKAEIESNHNSTPVEEVKIPVEQNDDIINKNASDVISTTVPIKSFVSVPSQNISSESNADVCLHSAEVSLNAFSTLCFDSEILEETEEKIGDNDNRSVHVCLDSLPVLPEAHSTSDSNLHCNFEKLEELNGNLENNSEFSTFWLNLNTLWDDFFHFTDLKSYFGSESYNTESILILLKKKGISFPVLEQFSFLNMNSACYFKNKFITEICRIFFMHSRTLFICSNFDMSKSCHFLNMSYERLKIRYLCLKYFSTEISDNLIPVFAKIKEFDTFYYLNIIEENLVYLHAYFKQNKEPISYKADPEQTKSKLCKNDRGQNNTSLSCKVDPEQNKPISYKVDSGKDEIFVPCKADPKRLKEIDEISSRTKTERIPESSDNTLKRKIENNTDILDCSCTITEYQKSDKVAVRSKGMSLKSCSESGTSHNKPLHGSNSKNTRPCIFNTTCRIKNEKKCSAAEIDVLFQDFDLFKEDGVLYQYYKHVRGLGEHTVNFDLIEKNENDLNDEMLKSYRFLKEQLNYHKSLLRGLISVASSTHEDNTRIIRDIVNQLDFIKGYEVACDVLFL</sequence>
<keyword evidence="3" id="KW-1185">Reference proteome</keyword>
<feature type="compositionally biased region" description="Polar residues" evidence="1">
    <location>
        <begin position="340"/>
        <end position="356"/>
    </location>
</feature>
<reference evidence="2" key="2">
    <citation type="submission" date="2020-06" db="EMBL/GenBank/DDBJ databases">
        <authorList>
            <person name="Sheffer M."/>
        </authorList>
    </citation>
    <scope>NUCLEOTIDE SEQUENCE</scope>
</reference>